<feature type="compositionally biased region" description="Polar residues" evidence="1">
    <location>
        <begin position="39"/>
        <end position="48"/>
    </location>
</feature>
<evidence type="ECO:0000313" key="2">
    <source>
        <dbReference type="EMBL" id="BAN28313.1"/>
    </source>
</evidence>
<reference evidence="2" key="1">
    <citation type="submission" date="2013-05" db="EMBL/GenBank/DDBJ databases">
        <title>Comparative study of Anaplasma phagocytophilum detected in Ixodes persulcatus ticks and other sources in East Asian countries.</title>
        <authorList>
            <person name="Masuzawa T."/>
            <person name="Masuda S."/>
            <person name="Fukui T."/>
            <person name="Ohashi N."/>
            <person name="Khasnatinov M.A."/>
            <person name="Danchinova G.A."/>
            <person name="Ivanov L.I."/>
        </authorList>
    </citation>
    <scope>NUCLEOTIDE SEQUENCE</scope>
</reference>
<feature type="non-terminal residue" evidence="2">
    <location>
        <position position="1"/>
    </location>
</feature>
<protein>
    <submittedName>
        <fullName evidence="2">p44 outer surface protein</fullName>
    </submittedName>
</protein>
<evidence type="ECO:0000256" key="1">
    <source>
        <dbReference type="SAM" id="MobiDB-lite"/>
    </source>
</evidence>
<sequence length="136" mass="14199">GKDIVQFAKAVEISFPTIDGKVCRTKQKQAGSGKYATYAESTDNNSSDGNQLNVAVCGARAAHAGGSGGDTKESVLKDFVAKTLKDGSRNWPTSTAGTNKNPKPETNDNAEAVAKDLTKLPTEEKTIVAGLLAKTI</sequence>
<feature type="region of interest" description="Disordered" evidence="1">
    <location>
        <begin position="86"/>
        <end position="109"/>
    </location>
</feature>
<feature type="region of interest" description="Disordered" evidence="1">
    <location>
        <begin position="26"/>
        <end position="48"/>
    </location>
</feature>
<dbReference type="AlphaFoldDB" id="R4WUP6"/>
<feature type="non-terminal residue" evidence="2">
    <location>
        <position position="136"/>
    </location>
</feature>
<dbReference type="EMBL" id="AB821541">
    <property type="protein sequence ID" value="BAN28313.1"/>
    <property type="molecule type" value="Genomic_DNA"/>
</dbReference>
<feature type="compositionally biased region" description="Polar residues" evidence="1">
    <location>
        <begin position="90"/>
        <end position="101"/>
    </location>
</feature>
<organism evidence="2">
    <name type="scientific">Anaplasma phagocytophilum</name>
    <name type="common">Ehrlichia phagocytophila</name>
    <dbReference type="NCBI Taxonomy" id="948"/>
    <lineage>
        <taxon>Bacteria</taxon>
        <taxon>Pseudomonadati</taxon>
        <taxon>Pseudomonadota</taxon>
        <taxon>Alphaproteobacteria</taxon>
        <taxon>Rickettsiales</taxon>
        <taxon>Anaplasmataceae</taxon>
        <taxon>Anaplasma</taxon>
        <taxon>phagocytophilum group</taxon>
    </lineage>
</organism>
<proteinExistence type="predicted"/>
<accession>R4WUP6</accession>
<name>R4WUP6_ANAPH</name>